<dbReference type="AlphaFoldDB" id="Q58J53"/>
<organism evidence="3">
    <name type="scientific">Streptomyces noursei ATCC 11455</name>
    <dbReference type="NCBI Taxonomy" id="316284"/>
    <lineage>
        <taxon>Bacteria</taxon>
        <taxon>Bacillati</taxon>
        <taxon>Actinomycetota</taxon>
        <taxon>Actinomycetes</taxon>
        <taxon>Kitasatosporales</taxon>
        <taxon>Streptomycetaceae</taxon>
        <taxon>Streptomyces</taxon>
    </lineage>
</organism>
<feature type="transmembrane region" description="Helical" evidence="2">
    <location>
        <begin position="117"/>
        <end position="140"/>
    </location>
</feature>
<keyword evidence="2" id="KW-0472">Membrane</keyword>
<keyword evidence="2" id="KW-0812">Transmembrane</keyword>
<protein>
    <submittedName>
        <fullName evidence="3">Uncharacterized protein</fullName>
    </submittedName>
</protein>
<feature type="region of interest" description="Disordered" evidence="1">
    <location>
        <begin position="1"/>
        <end position="40"/>
    </location>
</feature>
<reference evidence="3" key="1">
    <citation type="journal article" date="2005" name="FEMS Microbiol. Lett.">
        <title>An unexpected role for the putative 4'-phosphopantetheinyl transferase-encoding gene nysF in the regulation of nystatin biosynthesis in Streptomyces noursei ATCC 11455.</title>
        <authorList>
            <person name="Volokhan O."/>
            <person name="Sletta H."/>
            <person name="Sekurova O.N."/>
            <person name="Ellingsen T.E."/>
            <person name="Zotchev S.B."/>
        </authorList>
    </citation>
    <scope>NUCLEOTIDE SEQUENCE</scope>
    <source>
        <strain evidence="3">ATCC 11455</strain>
    </source>
</reference>
<dbReference type="EMBL" id="AY942707">
    <property type="protein sequence ID" value="AAX37282.1"/>
    <property type="molecule type" value="Genomic_DNA"/>
</dbReference>
<evidence type="ECO:0000256" key="2">
    <source>
        <dbReference type="SAM" id="Phobius"/>
    </source>
</evidence>
<accession>Q58J53</accession>
<name>Q58J53_STRNR</name>
<evidence type="ECO:0000256" key="1">
    <source>
        <dbReference type="SAM" id="MobiDB-lite"/>
    </source>
</evidence>
<sequence length="141" mass="14727">MTATGPDAPLACGVPTPSRRGEHSGETRSGEYEGTGVSGCGRLVGDDPVAMRGVAESAVGCPRWPDMGSSVFEPESAGTPRLRGAYWVDQQRVRADRCCSWCVPREVPTVPCVNRGVVAVAIAVVSVLLVLTVVVATAYLP</sequence>
<feature type="compositionally biased region" description="Basic and acidic residues" evidence="1">
    <location>
        <begin position="19"/>
        <end position="31"/>
    </location>
</feature>
<keyword evidence="2" id="KW-1133">Transmembrane helix</keyword>
<evidence type="ECO:0000313" key="3">
    <source>
        <dbReference type="EMBL" id="AAX37282.1"/>
    </source>
</evidence>
<proteinExistence type="predicted"/>